<dbReference type="AlphaFoldDB" id="A0A1M5WU82"/>
<comment type="catalytic activity">
    <reaction evidence="3 4">
        <text>(R)-4'-phosphopantothenate + L-cysteine + CTP = N-[(R)-4-phosphopantothenoyl]-L-cysteine + CMP + diphosphate + H(+)</text>
        <dbReference type="Rhea" id="RHEA:19397"/>
        <dbReference type="ChEBI" id="CHEBI:10986"/>
        <dbReference type="ChEBI" id="CHEBI:15378"/>
        <dbReference type="ChEBI" id="CHEBI:33019"/>
        <dbReference type="ChEBI" id="CHEBI:35235"/>
        <dbReference type="ChEBI" id="CHEBI:37563"/>
        <dbReference type="ChEBI" id="CHEBI:59458"/>
        <dbReference type="ChEBI" id="CHEBI:60377"/>
        <dbReference type="EC" id="6.3.2.5"/>
    </reaction>
</comment>
<reference evidence="7 8" key="1">
    <citation type="submission" date="2016-11" db="EMBL/GenBank/DDBJ databases">
        <authorList>
            <person name="Jaros S."/>
            <person name="Januszkiewicz K."/>
            <person name="Wedrychowicz H."/>
        </authorList>
    </citation>
    <scope>NUCLEOTIDE SEQUENCE [LARGE SCALE GENOMIC DNA]</scope>
    <source>
        <strain evidence="7 8">DSM 9705</strain>
    </source>
</reference>
<evidence type="ECO:0000313" key="7">
    <source>
        <dbReference type="EMBL" id="SHH91147.1"/>
    </source>
</evidence>
<dbReference type="InterPro" id="IPR003382">
    <property type="entry name" value="Flavoprotein"/>
</dbReference>
<evidence type="ECO:0000256" key="3">
    <source>
        <dbReference type="HAMAP-Rule" id="MF_02225"/>
    </source>
</evidence>
<keyword evidence="8" id="KW-1185">Reference proteome</keyword>
<name>A0A1M5WU82_9BACT</name>
<dbReference type="Gene3D" id="3.40.50.1950">
    <property type="entry name" value="Flavin prenyltransferase-like"/>
    <property type="match status" value="1"/>
</dbReference>
<feature type="region of interest" description="Phosphopantothenate--cysteine ligase" evidence="3">
    <location>
        <begin position="192"/>
        <end position="409"/>
    </location>
</feature>
<feature type="active site" description="Proton donor" evidence="3">
    <location>
        <position position="160"/>
    </location>
</feature>
<dbReference type="GO" id="GO:0004633">
    <property type="term" value="F:phosphopantothenoylcysteine decarboxylase activity"/>
    <property type="evidence" value="ECO:0007669"/>
    <property type="project" value="UniProtKB-UniRule"/>
</dbReference>
<comment type="similarity">
    <text evidence="3 4">In the N-terminal section; belongs to the HFCD (homo-oligomeric flavin containing Cys decarboxylase) superfamily.</text>
</comment>
<dbReference type="GO" id="GO:0004632">
    <property type="term" value="F:phosphopantothenate--cysteine ligase activity"/>
    <property type="evidence" value="ECO:0007669"/>
    <property type="project" value="UniProtKB-UniRule"/>
</dbReference>
<dbReference type="PANTHER" id="PTHR14359:SF6">
    <property type="entry name" value="PHOSPHOPANTOTHENOYLCYSTEINE DECARBOXYLASE"/>
    <property type="match status" value="1"/>
</dbReference>
<comment type="cofactor">
    <cofactor evidence="3">
        <name>FMN</name>
        <dbReference type="ChEBI" id="CHEBI:58210"/>
    </cofactor>
    <text evidence="3">Binds 1 FMN per subunit.</text>
</comment>
<comment type="similarity">
    <text evidence="3 4">In the C-terminal section; belongs to the PPC synthetase family.</text>
</comment>
<evidence type="ECO:0000259" key="6">
    <source>
        <dbReference type="Pfam" id="PF04127"/>
    </source>
</evidence>
<comment type="function">
    <text evidence="3">Catalyzes two sequential steps in the biosynthesis of coenzyme A. In the first step cysteine is conjugated to 4'-phosphopantothenate to form 4-phosphopantothenoylcysteine. In the second step the latter compound is decarboxylated to form 4'-phosphopantotheine.</text>
</comment>
<feature type="binding site" evidence="3">
    <location>
        <begin position="306"/>
        <end position="309"/>
    </location>
    <ligand>
        <name>CTP</name>
        <dbReference type="ChEBI" id="CHEBI:37563"/>
    </ligand>
</feature>
<keyword evidence="3" id="KW-0511">Multifunctional enzyme</keyword>
<keyword evidence="3" id="KW-0479">Metal-binding</keyword>
<dbReference type="GO" id="GO:0046872">
    <property type="term" value="F:metal ion binding"/>
    <property type="evidence" value="ECO:0007669"/>
    <property type="project" value="UniProtKB-KW"/>
</dbReference>
<dbReference type="RefSeq" id="WP_073376544.1">
    <property type="nucleotide sequence ID" value="NZ_FQXS01000015.1"/>
</dbReference>
<keyword evidence="3 4" id="KW-0288">FMN</keyword>
<evidence type="ECO:0000256" key="1">
    <source>
        <dbReference type="ARBA" id="ARBA00022793"/>
    </source>
</evidence>
<comment type="pathway">
    <text evidence="3 4">Cofactor biosynthesis; coenzyme A biosynthesis; CoA from (R)-pantothenate: step 2/5.</text>
</comment>
<dbReference type="Gene3D" id="3.40.50.10300">
    <property type="entry name" value="CoaB-like"/>
    <property type="match status" value="1"/>
</dbReference>
<dbReference type="HAMAP" id="MF_02225">
    <property type="entry name" value="CoaBC"/>
    <property type="match status" value="1"/>
</dbReference>
<dbReference type="GO" id="GO:0015941">
    <property type="term" value="P:pantothenate catabolic process"/>
    <property type="evidence" value="ECO:0007669"/>
    <property type="project" value="InterPro"/>
</dbReference>
<evidence type="ECO:0000259" key="5">
    <source>
        <dbReference type="Pfam" id="PF02441"/>
    </source>
</evidence>
<protein>
    <recommendedName>
        <fullName evidence="3">Coenzyme A biosynthesis bifunctional protein CoaBC</fullName>
    </recommendedName>
    <alternativeName>
        <fullName evidence="3">DNA/pantothenate metabolism flavoprotein</fullName>
    </alternativeName>
    <alternativeName>
        <fullName evidence="3">Phosphopantothenoylcysteine synthetase/decarboxylase</fullName>
        <shortName evidence="3">PPCS-PPCDC</shortName>
    </alternativeName>
    <domain>
        <recommendedName>
            <fullName evidence="3">Phosphopantothenoylcysteine decarboxylase</fullName>
            <shortName evidence="3">PPC decarboxylase</shortName>
            <shortName evidence="3">PPC-DC</shortName>
            <ecNumber evidence="3">4.1.1.36</ecNumber>
        </recommendedName>
        <alternativeName>
            <fullName evidence="3">CoaC</fullName>
        </alternativeName>
    </domain>
    <domain>
        <recommendedName>
            <fullName evidence="3">Phosphopantothenate--cysteine ligase</fullName>
            <ecNumber evidence="3">6.3.2.5</ecNumber>
        </recommendedName>
        <alternativeName>
            <fullName evidence="3">CoaB</fullName>
        </alternativeName>
        <alternativeName>
            <fullName evidence="3">Phosphopantothenoylcysteine synthetase</fullName>
            <shortName evidence="3">PPC synthetase</shortName>
            <shortName evidence="3">PPC-S</shortName>
        </alternativeName>
    </domain>
</protein>
<dbReference type="EC" id="6.3.2.5" evidence="3"/>
<evidence type="ECO:0000256" key="4">
    <source>
        <dbReference type="RuleBase" id="RU364078"/>
    </source>
</evidence>
<dbReference type="InterPro" id="IPR007085">
    <property type="entry name" value="DNA/pantothenate-metab_flavo_C"/>
</dbReference>
<feature type="binding site" evidence="3">
    <location>
        <position position="290"/>
    </location>
    <ligand>
        <name>CTP</name>
        <dbReference type="ChEBI" id="CHEBI:37563"/>
    </ligand>
</feature>
<accession>A0A1M5WU82</accession>
<dbReference type="EC" id="4.1.1.36" evidence="3"/>
<dbReference type="OrthoDB" id="9802554at2"/>
<dbReference type="STRING" id="1121409.SAMN02745124_02521"/>
<evidence type="ECO:0000256" key="2">
    <source>
        <dbReference type="ARBA" id="ARBA00023239"/>
    </source>
</evidence>
<proteinExistence type="inferred from homology"/>
<dbReference type="InterPro" id="IPR005252">
    <property type="entry name" value="CoaBC"/>
</dbReference>
<feature type="domain" description="Flavoprotein" evidence="5">
    <location>
        <begin position="8"/>
        <end position="180"/>
    </location>
</feature>
<comment type="pathway">
    <text evidence="3 4">Cofactor biosynthesis; coenzyme A biosynthesis; CoA from (R)-pantothenate: step 3/5.</text>
</comment>
<dbReference type="Pfam" id="PF02441">
    <property type="entry name" value="Flavoprotein"/>
    <property type="match status" value="1"/>
</dbReference>
<dbReference type="InterPro" id="IPR035929">
    <property type="entry name" value="CoaB-like_sf"/>
</dbReference>
<organism evidence="7 8">
    <name type="scientific">Desulfofustis glycolicus DSM 9705</name>
    <dbReference type="NCBI Taxonomy" id="1121409"/>
    <lineage>
        <taxon>Bacteria</taxon>
        <taxon>Pseudomonadati</taxon>
        <taxon>Thermodesulfobacteriota</taxon>
        <taxon>Desulfobulbia</taxon>
        <taxon>Desulfobulbales</taxon>
        <taxon>Desulfocapsaceae</taxon>
        <taxon>Desulfofustis</taxon>
    </lineage>
</organism>
<feature type="binding site" evidence="3">
    <location>
        <position position="326"/>
    </location>
    <ligand>
        <name>CTP</name>
        <dbReference type="ChEBI" id="CHEBI:37563"/>
    </ligand>
</feature>
<dbReference type="EMBL" id="FQXS01000015">
    <property type="protein sequence ID" value="SHH91147.1"/>
    <property type="molecule type" value="Genomic_DNA"/>
</dbReference>
<dbReference type="InterPro" id="IPR036551">
    <property type="entry name" value="Flavin_trans-like"/>
</dbReference>
<comment type="catalytic activity">
    <reaction evidence="3 4">
        <text>N-[(R)-4-phosphopantothenoyl]-L-cysteine + H(+) = (R)-4'-phosphopantetheine + CO2</text>
        <dbReference type="Rhea" id="RHEA:16793"/>
        <dbReference type="ChEBI" id="CHEBI:15378"/>
        <dbReference type="ChEBI" id="CHEBI:16526"/>
        <dbReference type="ChEBI" id="CHEBI:59458"/>
        <dbReference type="ChEBI" id="CHEBI:61723"/>
        <dbReference type="EC" id="4.1.1.36"/>
    </reaction>
</comment>
<dbReference type="Pfam" id="PF04127">
    <property type="entry name" value="DFP"/>
    <property type="match status" value="1"/>
</dbReference>
<keyword evidence="3 4" id="KW-0285">Flavoprotein</keyword>
<dbReference type="GO" id="GO:0071513">
    <property type="term" value="C:phosphopantothenoylcysteine decarboxylase complex"/>
    <property type="evidence" value="ECO:0007669"/>
    <property type="project" value="TreeGrafter"/>
</dbReference>
<dbReference type="Proteomes" id="UP000184139">
    <property type="component" value="Unassembled WGS sequence"/>
</dbReference>
<evidence type="ECO:0000313" key="8">
    <source>
        <dbReference type="Proteomes" id="UP000184139"/>
    </source>
</evidence>
<keyword evidence="3 4" id="KW-0436">Ligase</keyword>
<feature type="binding site" evidence="3">
    <location>
        <position position="344"/>
    </location>
    <ligand>
        <name>CTP</name>
        <dbReference type="ChEBI" id="CHEBI:37563"/>
    </ligand>
</feature>
<dbReference type="PANTHER" id="PTHR14359">
    <property type="entry name" value="HOMO-OLIGOMERIC FLAVIN CONTAINING CYS DECARBOXYLASE FAMILY"/>
    <property type="match status" value="1"/>
</dbReference>
<dbReference type="SUPFAM" id="SSF52507">
    <property type="entry name" value="Homo-oligomeric flavin-containing Cys decarboxylases, HFCD"/>
    <property type="match status" value="1"/>
</dbReference>
<dbReference type="GO" id="GO:0010181">
    <property type="term" value="F:FMN binding"/>
    <property type="evidence" value="ECO:0007669"/>
    <property type="project" value="UniProtKB-UniRule"/>
</dbReference>
<dbReference type="SUPFAM" id="SSF102645">
    <property type="entry name" value="CoaB-like"/>
    <property type="match status" value="1"/>
</dbReference>
<sequence length="409" mass="44373">MHTSFAGKRIVVGVTGSIAAFKVAGWVSTLSKEEALVDVIMTVSARQFITPLTFASLSGRRVYGDMFADEQSGSMSHIGLAREADCILVAPATAQTIARLAHGMADDLLSTTILAATVPVIVCPAMNVKMYEHPATRQNIAALQQLGYLVIDPESGVMACGERGSGRLPEWDVVEEYVLRKLAVQDLAGQVVLVTAGPTREPYDPARFLSNRSSGKMGYALARTAFRRGAEVILVSGPTHLSPPAGVRLVQVSTARQMHEAVLTHYQEASVIVKAAAVSDFRSADEYREKIKKDQGAPVLRLEPNPDILLELGTLRDPRQQLLVGFAAESSNFEQEGRRKLAKKNLDLIAVNDIGSAHCGFETDANRLILIDNDGVTELPHTSKMRSADLLWDHIVGNGLLRERPVQSR</sequence>
<keyword evidence="2 3" id="KW-0456">Lyase</keyword>
<feature type="region of interest" description="Phosphopantothenoylcysteine decarboxylase" evidence="3">
    <location>
        <begin position="1"/>
        <end position="191"/>
    </location>
</feature>
<keyword evidence="3" id="KW-0460">Magnesium</keyword>
<dbReference type="GO" id="GO:0015937">
    <property type="term" value="P:coenzyme A biosynthetic process"/>
    <property type="evidence" value="ECO:0007669"/>
    <property type="project" value="UniProtKB-UniRule"/>
</dbReference>
<feature type="binding site" evidence="3">
    <location>
        <position position="340"/>
    </location>
    <ligand>
        <name>CTP</name>
        <dbReference type="ChEBI" id="CHEBI:37563"/>
    </ligand>
</feature>
<feature type="domain" description="DNA/pantothenate metabolism flavoprotein C-terminal" evidence="6">
    <location>
        <begin position="187"/>
        <end position="396"/>
    </location>
</feature>
<comment type="caution">
    <text evidence="3">Lacks conserved residue(s) required for the propagation of feature annotation.</text>
</comment>
<keyword evidence="1 3" id="KW-0210">Decarboxylase</keyword>
<gene>
    <name evidence="3" type="primary">coaBC</name>
    <name evidence="7" type="ORF">SAMN02745124_02521</name>
</gene>
<feature type="binding site" evidence="3">
    <location>
        <position position="280"/>
    </location>
    <ligand>
        <name>CTP</name>
        <dbReference type="ChEBI" id="CHEBI:37563"/>
    </ligand>
</feature>
<dbReference type="NCBIfam" id="TIGR00521">
    <property type="entry name" value="coaBC_dfp"/>
    <property type="match status" value="1"/>
</dbReference>
<comment type="cofactor">
    <cofactor evidence="3">
        <name>Mg(2+)</name>
        <dbReference type="ChEBI" id="CHEBI:18420"/>
    </cofactor>
</comment>
<dbReference type="UniPathway" id="UPA00241">
    <property type="reaction ID" value="UER00353"/>
</dbReference>
<comment type="function">
    <text evidence="4">Catalyzes two steps in the biosynthesis of coenzyme A. In the first step cysteine is conjugated to 4'-phosphopantothenate to form 4-phosphopantothenoylcysteine, in the latter compound is decarboxylated to form 4'-phosphopantotheine.</text>
</comment>